<reference evidence="2 3" key="1">
    <citation type="journal article" date="2015" name="Genome Biol. Evol.">
        <title>Phylogenomic analyses indicate that early fungi evolved digesting cell walls of algal ancestors of land plants.</title>
        <authorList>
            <person name="Chang Y."/>
            <person name="Wang S."/>
            <person name="Sekimoto S."/>
            <person name="Aerts A.L."/>
            <person name="Choi C."/>
            <person name="Clum A."/>
            <person name="LaButti K.M."/>
            <person name="Lindquist E.A."/>
            <person name="Yee Ngan C."/>
            <person name="Ohm R.A."/>
            <person name="Salamov A.A."/>
            <person name="Grigoriev I.V."/>
            <person name="Spatafora J.W."/>
            <person name="Berbee M.L."/>
        </authorList>
    </citation>
    <scope>NUCLEOTIDE SEQUENCE [LARGE SCALE GENOMIC DNA]</scope>
    <source>
        <strain evidence="2 3">NRRL 28638</strain>
    </source>
</reference>
<accession>A0A137NTJ9</accession>
<dbReference type="Proteomes" id="UP000070444">
    <property type="component" value="Unassembled WGS sequence"/>
</dbReference>
<keyword evidence="1" id="KW-0732">Signal</keyword>
<gene>
    <name evidence="2" type="ORF">CONCODRAFT_12195</name>
</gene>
<sequence length="111" mass="12699">MRFITNILLITPILTLWASVKYGQDGNIKIWVDPGKCLNVATFVEEVDMPVNVMLQFFKEVDCQIQAHVVAWGKAKRERPFYFQSVRAYNSTESYGGITGKEGDIYDTRTD</sequence>
<evidence type="ECO:0000313" key="3">
    <source>
        <dbReference type="Proteomes" id="UP000070444"/>
    </source>
</evidence>
<evidence type="ECO:0000313" key="2">
    <source>
        <dbReference type="EMBL" id="KXN66046.1"/>
    </source>
</evidence>
<feature type="chain" id="PRO_5007294079" evidence="1">
    <location>
        <begin position="24"/>
        <end position="111"/>
    </location>
</feature>
<protein>
    <submittedName>
        <fullName evidence="2">Uncharacterized protein</fullName>
    </submittedName>
</protein>
<evidence type="ECO:0000256" key="1">
    <source>
        <dbReference type="SAM" id="SignalP"/>
    </source>
</evidence>
<keyword evidence="3" id="KW-1185">Reference proteome</keyword>
<dbReference type="AlphaFoldDB" id="A0A137NTJ9"/>
<name>A0A137NTJ9_CONC2</name>
<dbReference type="EMBL" id="KQ964774">
    <property type="protein sequence ID" value="KXN66046.1"/>
    <property type="molecule type" value="Genomic_DNA"/>
</dbReference>
<proteinExistence type="predicted"/>
<organism evidence="2 3">
    <name type="scientific">Conidiobolus coronatus (strain ATCC 28846 / CBS 209.66 / NRRL 28638)</name>
    <name type="common">Delacroixia coronata</name>
    <dbReference type="NCBI Taxonomy" id="796925"/>
    <lineage>
        <taxon>Eukaryota</taxon>
        <taxon>Fungi</taxon>
        <taxon>Fungi incertae sedis</taxon>
        <taxon>Zoopagomycota</taxon>
        <taxon>Entomophthoromycotina</taxon>
        <taxon>Entomophthoromycetes</taxon>
        <taxon>Entomophthorales</taxon>
        <taxon>Ancylistaceae</taxon>
        <taxon>Conidiobolus</taxon>
    </lineage>
</organism>
<feature type="signal peptide" evidence="1">
    <location>
        <begin position="1"/>
        <end position="23"/>
    </location>
</feature>